<feature type="transmembrane region" description="Helical" evidence="1">
    <location>
        <begin position="287"/>
        <end position="305"/>
    </location>
</feature>
<keyword evidence="1" id="KW-0812">Transmembrane</keyword>
<protein>
    <recommendedName>
        <fullName evidence="4">O-antigen ligase like membrane protein</fullName>
    </recommendedName>
</protein>
<proteinExistence type="predicted"/>
<feature type="transmembrane region" description="Helical" evidence="1">
    <location>
        <begin position="462"/>
        <end position="480"/>
    </location>
</feature>
<keyword evidence="1" id="KW-1133">Transmembrane helix</keyword>
<dbReference type="OrthoDB" id="8141108at2"/>
<gene>
    <name evidence="2" type="ORF">SAMN03080618_00117</name>
</gene>
<dbReference type="EMBL" id="FORF01000001">
    <property type="protein sequence ID" value="SFI33532.1"/>
    <property type="molecule type" value="Genomic_DNA"/>
</dbReference>
<dbReference type="Proteomes" id="UP000242763">
    <property type="component" value="Unassembled WGS sequence"/>
</dbReference>
<feature type="transmembrane region" description="Helical" evidence="1">
    <location>
        <begin position="486"/>
        <end position="506"/>
    </location>
</feature>
<feature type="transmembrane region" description="Helical" evidence="1">
    <location>
        <begin position="175"/>
        <end position="194"/>
    </location>
</feature>
<feature type="transmembrane region" description="Helical" evidence="1">
    <location>
        <begin position="430"/>
        <end position="450"/>
    </location>
</feature>
<evidence type="ECO:0000256" key="1">
    <source>
        <dbReference type="SAM" id="Phobius"/>
    </source>
</evidence>
<feature type="transmembrane region" description="Helical" evidence="1">
    <location>
        <begin position="312"/>
        <end position="341"/>
    </location>
</feature>
<evidence type="ECO:0008006" key="4">
    <source>
        <dbReference type="Google" id="ProtNLM"/>
    </source>
</evidence>
<feature type="transmembrane region" description="Helical" evidence="1">
    <location>
        <begin position="27"/>
        <end position="50"/>
    </location>
</feature>
<organism evidence="2 3">
    <name type="scientific">Aquamicrobium aerolatum DSM 21857</name>
    <dbReference type="NCBI Taxonomy" id="1121003"/>
    <lineage>
        <taxon>Bacteria</taxon>
        <taxon>Pseudomonadati</taxon>
        <taxon>Pseudomonadota</taxon>
        <taxon>Alphaproteobacteria</taxon>
        <taxon>Hyphomicrobiales</taxon>
        <taxon>Phyllobacteriaceae</taxon>
        <taxon>Aerobium</taxon>
    </lineage>
</organism>
<name>A0A1I3HCZ7_9HYPH</name>
<evidence type="ECO:0000313" key="3">
    <source>
        <dbReference type="Proteomes" id="UP000242763"/>
    </source>
</evidence>
<sequence length="516" mass="56245">MTAFPAPAMAPNAHDQWYSDTDSAGRLLTHCVRTFLGVAVAMTMIAMPVVAHTVHQLLGISLAAFLAAIVAIRMPHISVIAIITAFLFQNFFVSIMADFVRSDDDFDMIRAYNFLILAVTWVTFAVRYLLQWRSHGPLIMPYIKLSTGLMVAIGTYFLIGFALNGIQAIIYLRNIVTPLLLFQICLTLFAAYPVRLGPMLTVLSVLTVLCGFTESAARETWLALTNGYAYWELASGANWQTLSYDQMAAETGIVATGLIDSFQISFFNSPLFSQLASTVTRLFGPNMHSISFAYALSFFFIFAVFRGRWLQAFFLFILLFLCSAKGPLIMTALVVLTWVAFRLFGSGFAFLCIAAALSLYVVIGVIIGLQIGDYHVLGLMAAIFEFFRNPIGHGIGSGGNLSPLFNTIVWTEAQAAGRTPFPVESSVGVLMYQLGIFAFAVIGGYIWIAWRVLRVAHLTGNALQAAIAFAVMGVVANGVFQEEAFFAPLALSLFLGVGGMILGASVRSGVEQRLAS</sequence>
<dbReference type="STRING" id="1121003.SAMN03080618_00117"/>
<feature type="transmembrane region" description="Helical" evidence="1">
    <location>
        <begin position="142"/>
        <end position="163"/>
    </location>
</feature>
<accession>A0A1I3HCZ7</accession>
<feature type="transmembrane region" description="Helical" evidence="1">
    <location>
        <begin position="112"/>
        <end position="130"/>
    </location>
</feature>
<evidence type="ECO:0000313" key="2">
    <source>
        <dbReference type="EMBL" id="SFI33532.1"/>
    </source>
</evidence>
<feature type="transmembrane region" description="Helical" evidence="1">
    <location>
        <begin position="347"/>
        <end position="369"/>
    </location>
</feature>
<dbReference type="RefSeq" id="WP_091517483.1">
    <property type="nucleotide sequence ID" value="NZ_FORF01000001.1"/>
</dbReference>
<reference evidence="3" key="1">
    <citation type="submission" date="2016-10" db="EMBL/GenBank/DDBJ databases">
        <authorList>
            <person name="Varghese N."/>
            <person name="Submissions S."/>
        </authorList>
    </citation>
    <scope>NUCLEOTIDE SEQUENCE [LARGE SCALE GENOMIC DNA]</scope>
    <source>
        <strain evidence="3">DSM 21857</strain>
    </source>
</reference>
<keyword evidence="1" id="KW-0472">Membrane</keyword>
<keyword evidence="3" id="KW-1185">Reference proteome</keyword>
<dbReference type="AlphaFoldDB" id="A0A1I3HCZ7"/>